<organism evidence="8 9">
    <name type="scientific">Dillenia turbinata</name>
    <dbReference type="NCBI Taxonomy" id="194707"/>
    <lineage>
        <taxon>Eukaryota</taxon>
        <taxon>Viridiplantae</taxon>
        <taxon>Streptophyta</taxon>
        <taxon>Embryophyta</taxon>
        <taxon>Tracheophyta</taxon>
        <taxon>Spermatophyta</taxon>
        <taxon>Magnoliopsida</taxon>
        <taxon>eudicotyledons</taxon>
        <taxon>Gunneridae</taxon>
        <taxon>Pentapetalae</taxon>
        <taxon>Dilleniales</taxon>
        <taxon>Dilleniaceae</taxon>
        <taxon>Dillenia</taxon>
    </lineage>
</organism>
<dbReference type="GO" id="GO:0015211">
    <property type="term" value="F:purine nucleoside transmembrane transporter activity"/>
    <property type="evidence" value="ECO:0007669"/>
    <property type="project" value="InterPro"/>
</dbReference>
<evidence type="ECO:0000256" key="6">
    <source>
        <dbReference type="ARBA" id="ARBA00023136"/>
    </source>
</evidence>
<evidence type="ECO:0000256" key="5">
    <source>
        <dbReference type="ARBA" id="ARBA00022989"/>
    </source>
</evidence>
<dbReference type="Proteomes" id="UP001370490">
    <property type="component" value="Unassembled WGS sequence"/>
</dbReference>
<feature type="transmembrane region" description="Helical" evidence="7">
    <location>
        <begin position="127"/>
        <end position="148"/>
    </location>
</feature>
<gene>
    <name evidence="8" type="ORF">RJ641_001874</name>
</gene>
<dbReference type="GO" id="GO:0016020">
    <property type="term" value="C:membrane"/>
    <property type="evidence" value="ECO:0007669"/>
    <property type="project" value="UniProtKB-SubCell"/>
</dbReference>
<accession>A0AAN8ZEY1</accession>
<dbReference type="InterPro" id="IPR030182">
    <property type="entry name" value="PUP_plant"/>
</dbReference>
<dbReference type="GO" id="GO:0005345">
    <property type="term" value="F:purine nucleobase transmembrane transporter activity"/>
    <property type="evidence" value="ECO:0007669"/>
    <property type="project" value="UniProtKB-ARBA"/>
</dbReference>
<keyword evidence="5 7" id="KW-1133">Transmembrane helix</keyword>
<protein>
    <submittedName>
        <fullName evidence="8">Uncharacterized protein</fullName>
    </submittedName>
</protein>
<comment type="caution">
    <text evidence="8">The sequence shown here is derived from an EMBL/GenBank/DDBJ whole genome shotgun (WGS) entry which is preliminary data.</text>
</comment>
<feature type="transmembrane region" description="Helical" evidence="7">
    <location>
        <begin position="99"/>
        <end position="121"/>
    </location>
</feature>
<dbReference type="AlphaFoldDB" id="A0AAN8ZEY1"/>
<evidence type="ECO:0000313" key="9">
    <source>
        <dbReference type="Proteomes" id="UP001370490"/>
    </source>
</evidence>
<keyword evidence="3" id="KW-0813">Transport</keyword>
<evidence type="ECO:0000256" key="3">
    <source>
        <dbReference type="ARBA" id="ARBA00022448"/>
    </source>
</evidence>
<reference evidence="8 9" key="1">
    <citation type="submission" date="2023-12" db="EMBL/GenBank/DDBJ databases">
        <title>A high-quality genome assembly for Dillenia turbinata (Dilleniales).</title>
        <authorList>
            <person name="Chanderbali A."/>
        </authorList>
    </citation>
    <scope>NUCLEOTIDE SEQUENCE [LARGE SCALE GENOMIC DNA]</scope>
    <source>
        <strain evidence="8">LSX21</strain>
        <tissue evidence="8">Leaf</tissue>
    </source>
</reference>
<evidence type="ECO:0000256" key="1">
    <source>
        <dbReference type="ARBA" id="ARBA00004370"/>
    </source>
</evidence>
<evidence type="ECO:0000256" key="2">
    <source>
        <dbReference type="ARBA" id="ARBA00006213"/>
    </source>
</evidence>
<keyword evidence="9" id="KW-1185">Reference proteome</keyword>
<dbReference type="EMBL" id="JBAMMX010000010">
    <property type="protein sequence ID" value="KAK6932250.1"/>
    <property type="molecule type" value="Genomic_DNA"/>
</dbReference>
<comment type="similarity">
    <text evidence="2">Belongs to the purine permeases (TC 2.A.7.14) family.</text>
</comment>
<keyword evidence="6 7" id="KW-0472">Membrane</keyword>
<evidence type="ECO:0000313" key="8">
    <source>
        <dbReference type="EMBL" id="KAK6932250.1"/>
    </source>
</evidence>
<proteinExistence type="inferred from homology"/>
<comment type="subcellular location">
    <subcellularLocation>
        <location evidence="1">Membrane</location>
    </subcellularLocation>
</comment>
<dbReference type="PANTHER" id="PTHR31376:SF17">
    <property type="entry name" value="PURINE PERMEASE 21-RELATED"/>
    <property type="match status" value="1"/>
</dbReference>
<keyword evidence="4 7" id="KW-0812">Transmembrane</keyword>
<evidence type="ECO:0000256" key="4">
    <source>
        <dbReference type="ARBA" id="ARBA00022692"/>
    </source>
</evidence>
<name>A0AAN8ZEY1_9MAGN</name>
<sequence>MTSIRGHEDIPHLSVGIPSWNSLRFFLQVTSAAIISCCNRLTNLMVEEDRPLNPTYGNGFDSEKPAGVSKAKYAVGFTSKSGKTLNVEMEGFELGKVSYLMILVWTAICWQFWGIGAVGLLPELTSVFANAISTLALPIVAIFAMIFIHENLDGVKGISMFLAVWGFVPYACEHYLDDCKSKSKFRPTEVCVNEAS</sequence>
<dbReference type="Pfam" id="PF16913">
    <property type="entry name" value="PUNUT"/>
    <property type="match status" value="1"/>
</dbReference>
<dbReference type="PANTHER" id="PTHR31376">
    <property type="entry name" value="OS09G0467300 PROTEIN-RELATED"/>
    <property type="match status" value="1"/>
</dbReference>
<evidence type="ECO:0000256" key="7">
    <source>
        <dbReference type="SAM" id="Phobius"/>
    </source>
</evidence>